<dbReference type="SUPFAM" id="SSF51219">
    <property type="entry name" value="TRAP-like"/>
    <property type="match status" value="1"/>
</dbReference>
<dbReference type="Proteomes" id="UP000255467">
    <property type="component" value="Unassembled WGS sequence"/>
</dbReference>
<dbReference type="Gene3D" id="3.60.160.10">
    <property type="entry name" value="Mitochondrial biogenesis AIM24"/>
    <property type="match status" value="1"/>
</dbReference>
<sequence length="343" mass="37099">MSYQNPGGYQNPQGGYPNQPGGYQQQPGYQQPPGGYQQPPGGYQQPPGGYQQPGYQQPPGGYQQPGGYPDQPGGYQGTGQQPFAGGYQGEQPQVLSPMNLGESDNIPGNNYAYCIDLDRPWFMRKGAMIAYYGDMRFQSLSHGVQGNLMHMVAQQFSAPLFTGDYVVAEGHGKLIIGDRGYDINSYDLDDGNLTVRAANLLAFEPGLSLNQSIVPGFLTLIGTGKFLASSNGPVMFAEPPLRVDPEALVGWADCPSPSHHYDERWISSFLAAGAARFGVNSGEERQFDFTGAGTVLIQSSEKVLDDSHLVRTLEGQLQSGITPSGLQRLQGVIMQQLNAQQQH</sequence>
<dbReference type="STRING" id="1406858.GCA_000710895_03135"/>
<name>A0A378YC21_9NOCA</name>
<dbReference type="AlphaFoldDB" id="A0A378YC21"/>
<dbReference type="InterPro" id="IPR016031">
    <property type="entry name" value="Trp_RNA-bd_attenuator-like_dom"/>
</dbReference>
<accession>A0A378YC21</accession>
<dbReference type="InterPro" id="IPR002838">
    <property type="entry name" value="AIM24"/>
</dbReference>
<evidence type="ECO:0000313" key="2">
    <source>
        <dbReference type="EMBL" id="SUA74388.1"/>
    </source>
</evidence>
<evidence type="ECO:0000256" key="1">
    <source>
        <dbReference type="SAM" id="MobiDB-lite"/>
    </source>
</evidence>
<keyword evidence="3" id="KW-1185">Reference proteome</keyword>
<organism evidence="2 3">
    <name type="scientific">Nocardia otitidiscaviarum</name>
    <dbReference type="NCBI Taxonomy" id="1823"/>
    <lineage>
        <taxon>Bacteria</taxon>
        <taxon>Bacillati</taxon>
        <taxon>Actinomycetota</taxon>
        <taxon>Actinomycetes</taxon>
        <taxon>Mycobacteriales</taxon>
        <taxon>Nocardiaceae</taxon>
        <taxon>Nocardia</taxon>
    </lineage>
</organism>
<reference evidence="2 3" key="1">
    <citation type="submission" date="2018-06" db="EMBL/GenBank/DDBJ databases">
        <authorList>
            <consortium name="Pathogen Informatics"/>
            <person name="Doyle S."/>
        </authorList>
    </citation>
    <scope>NUCLEOTIDE SEQUENCE [LARGE SCALE GENOMIC DNA]</scope>
    <source>
        <strain evidence="2 3">NCTC1934</strain>
    </source>
</reference>
<dbReference type="Pfam" id="PF01987">
    <property type="entry name" value="AIM24"/>
    <property type="match status" value="1"/>
</dbReference>
<feature type="region of interest" description="Disordered" evidence="1">
    <location>
        <begin position="1"/>
        <end position="101"/>
    </location>
</feature>
<gene>
    <name evidence="2" type="ORF">NCTC1934_01560</name>
</gene>
<dbReference type="PANTHER" id="PTHR38074">
    <property type="entry name" value="ALTERED INHERITANCE OF MITOCHONDRIA PROTEIN 24, MITOCHONDRIAL"/>
    <property type="match status" value="1"/>
</dbReference>
<dbReference type="EMBL" id="UGRY01000002">
    <property type="protein sequence ID" value="SUA74388.1"/>
    <property type="molecule type" value="Genomic_DNA"/>
</dbReference>
<proteinExistence type="predicted"/>
<protein>
    <submittedName>
        <fullName evidence="2">Protein of uncharacterized function DUF124</fullName>
    </submittedName>
</protein>
<evidence type="ECO:0000313" key="3">
    <source>
        <dbReference type="Proteomes" id="UP000255467"/>
    </source>
</evidence>
<feature type="compositionally biased region" description="Low complexity" evidence="1">
    <location>
        <begin position="1"/>
        <end position="82"/>
    </location>
</feature>
<dbReference type="PANTHER" id="PTHR38074:SF1">
    <property type="entry name" value="ALTERED INHERITANCE OF MITOCHONDRIA PROTEIN 24, MITOCHONDRIAL"/>
    <property type="match status" value="1"/>
</dbReference>
<dbReference type="InterPro" id="IPR036983">
    <property type="entry name" value="AIM24_sf"/>
</dbReference>